<dbReference type="InterPro" id="IPR001279">
    <property type="entry name" value="Metallo-B-lactamas"/>
</dbReference>
<dbReference type="Proteomes" id="UP001497525">
    <property type="component" value="Unassembled WGS sequence"/>
</dbReference>
<sequence length="404" mass="45006">MAGGHMVRWLFHPPWSFGPLRMQQPYIPPLTKLSPSVTRILGHNPGYRTLQGTNSYLIGVPELPRVLIDTTSRGPGLETYLKFLKLELEQCHSGYPLSAIILTHWHPDHAQGVSAVLDIADQVAKRNRDAAGTGDHSPLRDPPIPVYKHPEGPDLKAIGYYDGPVTELTSDDVISVPCTTGHSSQIIVLPTPGHAVDHICLLLKEDDVPRCLFTGDLILGHGSTTVENLPVYMQSLSKLRLLIKDLFTSNHTIESHFCLMPAHSVPVNECLAKIDEYIENRCHRIQKAAEFLLSKPLNVWVSEADILDAVYPGIPEQLRLPALINLRHSLFWLSSTRPAKTVPMSGCEPIGLVGRLSNETKRVMAEHEFVELISCLDPTLNQVLYESWEWRRIKTESATTVCSV</sequence>
<feature type="region of interest" description="Disordered" evidence="1">
    <location>
        <begin position="127"/>
        <end position="146"/>
    </location>
</feature>
<accession>A0AAV2TE69</accession>
<dbReference type="EMBL" id="CAXLJL010000223">
    <property type="protein sequence ID" value="CAL5134748.1"/>
    <property type="molecule type" value="Genomic_DNA"/>
</dbReference>
<dbReference type="PANTHER" id="PTHR23131">
    <property type="entry name" value="ENDORIBONUCLEASE LACTB2"/>
    <property type="match status" value="1"/>
</dbReference>
<feature type="domain" description="Metallo-beta-lactamase" evidence="2">
    <location>
        <begin position="52"/>
        <end position="251"/>
    </location>
</feature>
<dbReference type="Gene3D" id="1.10.10.10">
    <property type="entry name" value="Winged helix-like DNA-binding domain superfamily/Winged helix DNA-binding domain"/>
    <property type="match status" value="1"/>
</dbReference>
<dbReference type="PANTHER" id="PTHR23131:SF0">
    <property type="entry name" value="ENDORIBONUCLEASE LACTB2"/>
    <property type="match status" value="1"/>
</dbReference>
<dbReference type="Gene3D" id="3.60.15.10">
    <property type="entry name" value="Ribonuclease Z/Hydroxyacylglutathione hydrolase-like"/>
    <property type="match status" value="1"/>
</dbReference>
<dbReference type="InterPro" id="IPR050662">
    <property type="entry name" value="Sec-metab_biosynth-thioest"/>
</dbReference>
<reference evidence="3" key="1">
    <citation type="submission" date="2024-06" db="EMBL/GenBank/DDBJ databases">
        <authorList>
            <person name="Liu X."/>
            <person name="Lenzi L."/>
            <person name="Haldenby T S."/>
            <person name="Uol C."/>
        </authorList>
    </citation>
    <scope>NUCLEOTIDE SEQUENCE</scope>
</reference>
<dbReference type="InterPro" id="IPR036388">
    <property type="entry name" value="WH-like_DNA-bd_sf"/>
</dbReference>
<organism evidence="3 4">
    <name type="scientific">Calicophoron daubneyi</name>
    <name type="common">Rumen fluke</name>
    <name type="synonym">Paramphistomum daubneyi</name>
    <dbReference type="NCBI Taxonomy" id="300641"/>
    <lineage>
        <taxon>Eukaryota</taxon>
        <taxon>Metazoa</taxon>
        <taxon>Spiralia</taxon>
        <taxon>Lophotrochozoa</taxon>
        <taxon>Platyhelminthes</taxon>
        <taxon>Trematoda</taxon>
        <taxon>Digenea</taxon>
        <taxon>Plagiorchiida</taxon>
        <taxon>Pronocephalata</taxon>
        <taxon>Paramphistomoidea</taxon>
        <taxon>Paramphistomidae</taxon>
        <taxon>Calicophoron</taxon>
    </lineage>
</organism>
<protein>
    <recommendedName>
        <fullName evidence="2">Metallo-beta-lactamase domain-containing protein</fullName>
    </recommendedName>
</protein>
<evidence type="ECO:0000313" key="3">
    <source>
        <dbReference type="EMBL" id="CAL5134748.1"/>
    </source>
</evidence>
<dbReference type="SMART" id="SM00849">
    <property type="entry name" value="Lactamase_B"/>
    <property type="match status" value="1"/>
</dbReference>
<evidence type="ECO:0000256" key="1">
    <source>
        <dbReference type="SAM" id="MobiDB-lite"/>
    </source>
</evidence>
<dbReference type="Pfam" id="PF00753">
    <property type="entry name" value="Lactamase_B"/>
    <property type="match status" value="1"/>
</dbReference>
<name>A0AAV2TE69_CALDB</name>
<gene>
    <name evidence="3" type="ORF">CDAUBV1_LOCUS8714</name>
</gene>
<evidence type="ECO:0000313" key="4">
    <source>
        <dbReference type="Proteomes" id="UP001497525"/>
    </source>
</evidence>
<evidence type="ECO:0000259" key="2">
    <source>
        <dbReference type="SMART" id="SM00849"/>
    </source>
</evidence>
<proteinExistence type="predicted"/>
<dbReference type="AlphaFoldDB" id="A0AAV2TE69"/>
<dbReference type="SUPFAM" id="SSF56281">
    <property type="entry name" value="Metallo-hydrolase/oxidoreductase"/>
    <property type="match status" value="1"/>
</dbReference>
<comment type="caution">
    <text evidence="3">The sequence shown here is derived from an EMBL/GenBank/DDBJ whole genome shotgun (WGS) entry which is preliminary data.</text>
</comment>
<dbReference type="InterPro" id="IPR036866">
    <property type="entry name" value="RibonucZ/Hydroxyglut_hydro"/>
</dbReference>